<dbReference type="PANTHER" id="PTHR35336:SF5">
    <property type="entry name" value="ADENOSYLCOBINAMIDE AMIDOHYDROLASE"/>
    <property type="match status" value="1"/>
</dbReference>
<dbReference type="EnsemblBacteria" id="ACA39994">
    <property type="protein sequence ID" value="ACA39994"/>
    <property type="gene ID" value="Bsph_2441"/>
</dbReference>
<dbReference type="Proteomes" id="UP000002164">
    <property type="component" value="Chromosome"/>
</dbReference>
<sequence>MFVIYLSSGGKGMPILSKDHIQILDQYVALQAVSPMKVVSSAMHNPGFGYFTHLMNRTVPITYDDRQPHRDLQHFLQAHGFPIDNTVAMMTAVQAKFATIRDFTYEGIHLVIMITAGLGNAVDITRAFHREEQYHAGTINTWVLINGKLSDEALFQAMISTTEAKVKALTDEGITDPTTGTQATGTSTDSLLIASTEEGDYHQYAGPITMLGKVIGYGVYETMRAAIRKYKKDKEEKAL</sequence>
<dbReference type="HOGENOM" id="CLU_077662_2_0_9"/>
<accession>B1HXL9</accession>
<reference evidence="1 2" key="1">
    <citation type="journal article" date="2008" name="J. Bacteriol.">
        <title>Complete genome sequence of the mosquitocidal bacterium Bacillus sphaericus C3-41 and comparison with those of closely related Bacillus species.</title>
        <authorList>
            <person name="Hu X."/>
            <person name="Fan W."/>
            <person name="Han B."/>
            <person name="Liu H."/>
            <person name="Zheng D."/>
            <person name="Li Q."/>
            <person name="Dong W."/>
            <person name="Yan J."/>
            <person name="Gao M."/>
            <person name="Berry C."/>
            <person name="Yuan Z."/>
        </authorList>
    </citation>
    <scope>NUCLEOTIDE SEQUENCE [LARGE SCALE GENOMIC DNA]</scope>
    <source>
        <strain evidence="1 2">C3-41</strain>
    </source>
</reference>
<dbReference type="InterPro" id="IPR052209">
    <property type="entry name" value="CbiZ"/>
</dbReference>
<dbReference type="InterPro" id="IPR002808">
    <property type="entry name" value="AdoCbi_amidolase"/>
</dbReference>
<name>B1HXL9_LYSSC</name>
<dbReference type="AlphaFoldDB" id="B1HXL9"/>
<gene>
    <name evidence="1" type="ordered locus">Bsph_2441</name>
</gene>
<organism evidence="1 2">
    <name type="scientific">Lysinibacillus sphaericus (strain C3-41)</name>
    <dbReference type="NCBI Taxonomy" id="444177"/>
    <lineage>
        <taxon>Bacteria</taxon>
        <taxon>Bacillati</taxon>
        <taxon>Bacillota</taxon>
        <taxon>Bacilli</taxon>
        <taxon>Bacillales</taxon>
        <taxon>Bacillaceae</taxon>
        <taxon>Lysinibacillus</taxon>
    </lineage>
</organism>
<evidence type="ECO:0000313" key="1">
    <source>
        <dbReference type="EMBL" id="ACA39994.1"/>
    </source>
</evidence>
<dbReference type="KEGG" id="lsp:Bsph_2441"/>
<proteinExistence type="predicted"/>
<evidence type="ECO:0000313" key="2">
    <source>
        <dbReference type="Proteomes" id="UP000002164"/>
    </source>
</evidence>
<dbReference type="Pfam" id="PF01955">
    <property type="entry name" value="CbiZ"/>
    <property type="match status" value="1"/>
</dbReference>
<protein>
    <submittedName>
        <fullName evidence="1">Ferric ion ABC transporter (Permease)</fullName>
    </submittedName>
</protein>
<dbReference type="PANTHER" id="PTHR35336">
    <property type="entry name" value="ADENOSYLCOBINAMIDE AMIDOHYDROLASE"/>
    <property type="match status" value="1"/>
</dbReference>
<dbReference type="EMBL" id="CP000817">
    <property type="protein sequence ID" value="ACA39994.1"/>
    <property type="molecule type" value="Genomic_DNA"/>
</dbReference>